<evidence type="ECO:0000313" key="1">
    <source>
        <dbReference type="EMBL" id="PUB14297.1"/>
    </source>
</evidence>
<comment type="caution">
    <text evidence="1">The sequence shown here is derived from an EMBL/GenBank/DDBJ whole genome shotgun (WGS) entry which is preliminary data.</text>
</comment>
<dbReference type="EMBL" id="QBUD01000006">
    <property type="protein sequence ID" value="PUB14297.1"/>
    <property type="molecule type" value="Genomic_DNA"/>
</dbReference>
<gene>
    <name evidence="1" type="ORF">C8N45_106171</name>
</gene>
<proteinExistence type="predicted"/>
<evidence type="ECO:0000313" key="2">
    <source>
        <dbReference type="Proteomes" id="UP000244523"/>
    </source>
</evidence>
<reference evidence="1 2" key="1">
    <citation type="submission" date="2018-04" db="EMBL/GenBank/DDBJ databases">
        <title>Genomic Encyclopedia of Archaeal and Bacterial Type Strains, Phase II (KMG-II): from individual species to whole genera.</title>
        <authorList>
            <person name="Goeker M."/>
        </authorList>
    </citation>
    <scope>NUCLEOTIDE SEQUENCE [LARGE SCALE GENOMIC DNA]</scope>
    <source>
        <strain evidence="1 2">DSM 29955</strain>
    </source>
</reference>
<keyword evidence="2" id="KW-1185">Reference proteome</keyword>
<protein>
    <submittedName>
        <fullName evidence="1">Uncharacterized protein</fullName>
    </submittedName>
</protein>
<sequence>MTVNADWFVQATTNWQTRGLEMCFWYLRNVKCWEIPRRRSSVRL</sequence>
<accession>A0A2T6KG46</accession>
<name>A0A2T6KG46_9RHOB</name>
<dbReference type="Proteomes" id="UP000244523">
    <property type="component" value="Unassembled WGS sequence"/>
</dbReference>
<organism evidence="1 2">
    <name type="scientific">Yoonia sediminilitoris</name>
    <dbReference type="NCBI Taxonomy" id="1286148"/>
    <lineage>
        <taxon>Bacteria</taxon>
        <taxon>Pseudomonadati</taxon>
        <taxon>Pseudomonadota</taxon>
        <taxon>Alphaproteobacteria</taxon>
        <taxon>Rhodobacterales</taxon>
        <taxon>Paracoccaceae</taxon>
        <taxon>Yoonia</taxon>
    </lineage>
</organism>
<dbReference type="AlphaFoldDB" id="A0A2T6KG46"/>